<dbReference type="Proteomes" id="UP000886842">
    <property type="component" value="Unassembled WGS sequence"/>
</dbReference>
<reference evidence="1" key="2">
    <citation type="journal article" date="2021" name="PeerJ">
        <title>Extensive microbial diversity within the chicken gut microbiome revealed by metagenomics and culture.</title>
        <authorList>
            <person name="Gilroy R."/>
            <person name="Ravi A."/>
            <person name="Getino M."/>
            <person name="Pursley I."/>
            <person name="Horton D.L."/>
            <person name="Alikhan N.F."/>
            <person name="Baker D."/>
            <person name="Gharbi K."/>
            <person name="Hall N."/>
            <person name="Watson M."/>
            <person name="Adriaenssens E.M."/>
            <person name="Foster-Nyarko E."/>
            <person name="Jarju S."/>
            <person name="Secka A."/>
            <person name="Antonio M."/>
            <person name="Oren A."/>
            <person name="Chaudhuri R.R."/>
            <person name="La Ragione R."/>
            <person name="Hildebrand F."/>
            <person name="Pallen M.J."/>
        </authorList>
    </citation>
    <scope>NUCLEOTIDE SEQUENCE</scope>
    <source>
        <strain evidence="1">ChiGjej1B1-24693</strain>
    </source>
</reference>
<dbReference type="EMBL" id="DVLP01000194">
    <property type="protein sequence ID" value="HIT75185.1"/>
    <property type="molecule type" value="Genomic_DNA"/>
</dbReference>
<evidence type="ECO:0000313" key="1">
    <source>
        <dbReference type="EMBL" id="HIT75185.1"/>
    </source>
</evidence>
<name>A0A9D1GYK4_9ACTN</name>
<evidence type="ECO:0000313" key="2">
    <source>
        <dbReference type="Proteomes" id="UP000886842"/>
    </source>
</evidence>
<reference evidence="1" key="1">
    <citation type="submission" date="2020-10" db="EMBL/GenBank/DDBJ databases">
        <authorList>
            <person name="Gilroy R."/>
        </authorList>
    </citation>
    <scope>NUCLEOTIDE SEQUENCE</scope>
    <source>
        <strain evidence="1">ChiGjej1B1-24693</strain>
    </source>
</reference>
<proteinExistence type="predicted"/>
<comment type="caution">
    <text evidence="1">The sequence shown here is derived from an EMBL/GenBank/DDBJ whole genome shotgun (WGS) entry which is preliminary data.</text>
</comment>
<organism evidence="1 2">
    <name type="scientific">Candidatus Avipropionibacterium avicola</name>
    <dbReference type="NCBI Taxonomy" id="2840701"/>
    <lineage>
        <taxon>Bacteria</taxon>
        <taxon>Bacillati</taxon>
        <taxon>Actinomycetota</taxon>
        <taxon>Actinomycetes</taxon>
        <taxon>Propionibacteriales</taxon>
        <taxon>Propionibacteriaceae</taxon>
        <taxon>Propionibacteriaceae incertae sedis</taxon>
        <taxon>Candidatus Avipropionibacterium</taxon>
    </lineage>
</organism>
<dbReference type="Pfam" id="PF12028">
    <property type="entry name" value="DUF3515"/>
    <property type="match status" value="1"/>
</dbReference>
<gene>
    <name evidence="1" type="ORF">IAA98_06350</name>
</gene>
<sequence length="140" mass="14866">MAGVLALSACTGPYELPSPSPDPDELRWCEQVMAALPETVLDATRGETTAPELTAVWGDPPISLRCGVDKPKRLEPGSECFEVNHVGWFAEEGRGGMVFTTIGRPVYIEVGVPTAYAPEANALVDVAEAVSIVPVEQPCV</sequence>
<dbReference type="AlphaFoldDB" id="A0A9D1GYK4"/>
<dbReference type="InterPro" id="IPR021903">
    <property type="entry name" value="DUF3515"/>
</dbReference>
<accession>A0A9D1GYK4</accession>
<protein>
    <submittedName>
        <fullName evidence="1">DUF3515 domain-containing protein</fullName>
    </submittedName>
</protein>